<dbReference type="Gene3D" id="3.50.50.60">
    <property type="entry name" value="FAD/NAD(P)-binding domain"/>
    <property type="match status" value="2"/>
</dbReference>
<accession>A0A8J6IMQ5</accession>
<evidence type="ECO:0000313" key="2">
    <source>
        <dbReference type="EMBL" id="MBC3515113.1"/>
    </source>
</evidence>
<dbReference type="PANTHER" id="PTHR42842:SF3">
    <property type="entry name" value="FAD_NAD(P)-BINDING OXIDOREDUCTASE FAMILY PROTEIN"/>
    <property type="match status" value="1"/>
</dbReference>
<dbReference type="EMBL" id="JACOGI010000001">
    <property type="protein sequence ID" value="MBC3515113.1"/>
    <property type="molecule type" value="Genomic_DNA"/>
</dbReference>
<sequence>MLLISGIKLPVGRDKSEAITRALHALAVRPEQVQAAHLAKVSLDARRQNAMQLVCSVKVQLHTPAQEQAAAARCPAARFYTEEDPVFAPAGPPLGDPPVVVGLGPAGLFCALALARQGYRPIVLERGGPVEDRCRTVEQFWRTGRLDANTNVQFGEGGAGTFSDGKLTTRISDSRCHYVLRQLVRFGAPEQILHRAKPHIGTDLLRDVVAAIRREIVALGGQVHFYCQLEKLCTDSAGRICGAVAGGQKFSCQQLVLAVGHSARDTFFTIFEQGVKAAPKAFSVGLRVEHLQADIDRGLYGPLAAGGHRHRDLPVGEYQLSWRQGDRGVYTFCMCPGGLVVPAASQTEMVVVNGMSEFARDRQNANSAVVVSVDSRDFGPGVDGGIRFQQQLERRAYQLGGGNYRAPIQTVGRFLQGEPGAQLGRVAPSYCLGTTPADFGQLFSPDILQMLRQGLTRFGRRLPGFDAPDAVLTGVESRTSSPVRLLRGEDCQSLSCPGLYPCGEGAGYAGGIMSAAVDGIRVAQQIMQQGRPPRR</sequence>
<dbReference type="Proteomes" id="UP000597668">
    <property type="component" value="Unassembled WGS sequence"/>
</dbReference>
<dbReference type="InterPro" id="IPR049516">
    <property type="entry name" value="FAD-depend_C"/>
</dbReference>
<feature type="domain" description="FAD-dependent protein C-terminal" evidence="1">
    <location>
        <begin position="281"/>
        <end position="479"/>
    </location>
</feature>
<keyword evidence="3" id="KW-1185">Reference proteome</keyword>
<dbReference type="PIRSF" id="PIRSF038984">
    <property type="entry name" value="FAD_binding_protein"/>
    <property type="match status" value="1"/>
</dbReference>
<proteinExistence type="predicted"/>
<organism evidence="2 3">
    <name type="scientific">Neobittarella massiliensis</name>
    <name type="common">ex Bilen et al. 2018</name>
    <dbReference type="NCBI Taxonomy" id="2041842"/>
    <lineage>
        <taxon>Bacteria</taxon>
        <taxon>Bacillati</taxon>
        <taxon>Bacillota</taxon>
        <taxon>Clostridia</taxon>
        <taxon>Eubacteriales</taxon>
        <taxon>Oscillospiraceae</taxon>
        <taxon>Neobittarella (ex Bilen et al. 2018)</taxon>
    </lineage>
</organism>
<dbReference type="RefSeq" id="WP_186487298.1">
    <property type="nucleotide sequence ID" value="NZ_JACOGI010000001.1"/>
</dbReference>
<dbReference type="InterPro" id="IPR028348">
    <property type="entry name" value="FAD-binding_protein"/>
</dbReference>
<reference evidence="2" key="1">
    <citation type="submission" date="2020-08" db="EMBL/GenBank/DDBJ databases">
        <authorList>
            <person name="Liu C."/>
            <person name="Sun Q."/>
        </authorList>
    </citation>
    <scope>NUCLEOTIDE SEQUENCE</scope>
    <source>
        <strain evidence="2">NSJ-65</strain>
    </source>
</reference>
<name>A0A8J6IMQ5_9FIRM</name>
<dbReference type="SUPFAM" id="SSF51905">
    <property type="entry name" value="FAD/NAD(P)-binding domain"/>
    <property type="match status" value="1"/>
</dbReference>
<dbReference type="InterPro" id="IPR036188">
    <property type="entry name" value="FAD/NAD-bd_sf"/>
</dbReference>
<dbReference type="Gene3D" id="3.30.70.2700">
    <property type="match status" value="1"/>
</dbReference>
<protein>
    <recommendedName>
        <fullName evidence="1">FAD-dependent protein C-terminal domain-containing protein</fullName>
    </recommendedName>
</protein>
<evidence type="ECO:0000259" key="1">
    <source>
        <dbReference type="Pfam" id="PF21688"/>
    </source>
</evidence>
<gene>
    <name evidence="2" type="ORF">H8K20_01735</name>
</gene>
<dbReference type="PANTHER" id="PTHR42842">
    <property type="entry name" value="FAD/NAD(P)-BINDING OXIDOREDUCTASE"/>
    <property type="match status" value="1"/>
</dbReference>
<evidence type="ECO:0000313" key="3">
    <source>
        <dbReference type="Proteomes" id="UP000597668"/>
    </source>
</evidence>
<dbReference type="Pfam" id="PF21688">
    <property type="entry name" value="FAD-depend_C"/>
    <property type="match status" value="1"/>
</dbReference>
<dbReference type="AlphaFoldDB" id="A0A8J6IMQ5"/>
<comment type="caution">
    <text evidence="2">The sequence shown here is derived from an EMBL/GenBank/DDBJ whole genome shotgun (WGS) entry which is preliminary data.</text>
</comment>